<gene>
    <name evidence="1" type="ORF">SCHPADRAFT_896479</name>
</gene>
<keyword evidence="2" id="KW-1185">Reference proteome</keyword>
<dbReference type="EMBL" id="KQ086352">
    <property type="protein sequence ID" value="KLO05159.1"/>
    <property type="molecule type" value="Genomic_DNA"/>
</dbReference>
<dbReference type="Proteomes" id="UP000053477">
    <property type="component" value="Unassembled WGS sequence"/>
</dbReference>
<name>A0A0H2R0C4_9AGAM</name>
<evidence type="ECO:0000313" key="1">
    <source>
        <dbReference type="EMBL" id="KLO05159.1"/>
    </source>
</evidence>
<evidence type="ECO:0000313" key="2">
    <source>
        <dbReference type="Proteomes" id="UP000053477"/>
    </source>
</evidence>
<proteinExistence type="predicted"/>
<sequence>MLVLETSYASHNMNEERWVNFFMVMMRGRKANLDGKHRHIVSVVLRIPILISFVGPWEHPRSLSAKRVDMEELMRLKEDLGGVATEQDEQGDMRLSSTLTIESSEIVGGNDLSDASVRHFGIHEAGRRMADGWLTDRVELDGSCTSLDLRFEAPYCRISKMKLRDAVNIDNDNEDRIAIARRSGADGWPTGLRGWMEGCGRWLVGWISWSPNIQIDGHELSAYRTAIFVKPLKTLPGLQPSSRRLHVFSGFFYISSIDLKHLSRHVRCITPHGIPDPLPPTGIKKRTAFENLDSFSHESSCTARSYWLASRSLVLTLV</sequence>
<organism evidence="1 2">
    <name type="scientific">Schizopora paradoxa</name>
    <dbReference type="NCBI Taxonomy" id="27342"/>
    <lineage>
        <taxon>Eukaryota</taxon>
        <taxon>Fungi</taxon>
        <taxon>Dikarya</taxon>
        <taxon>Basidiomycota</taxon>
        <taxon>Agaricomycotina</taxon>
        <taxon>Agaricomycetes</taxon>
        <taxon>Hymenochaetales</taxon>
        <taxon>Schizoporaceae</taxon>
        <taxon>Schizopora</taxon>
    </lineage>
</organism>
<dbReference type="AlphaFoldDB" id="A0A0H2R0C4"/>
<protein>
    <submittedName>
        <fullName evidence="1">Uncharacterized protein</fullName>
    </submittedName>
</protein>
<dbReference type="InParanoid" id="A0A0H2R0C4"/>
<accession>A0A0H2R0C4</accession>
<reference evidence="1 2" key="1">
    <citation type="submission" date="2015-04" db="EMBL/GenBank/DDBJ databases">
        <title>Complete genome sequence of Schizopora paradoxa KUC8140, a cosmopolitan wood degrader in East Asia.</title>
        <authorList>
            <consortium name="DOE Joint Genome Institute"/>
            <person name="Min B."/>
            <person name="Park H."/>
            <person name="Jang Y."/>
            <person name="Kim J.-J."/>
            <person name="Kim K.H."/>
            <person name="Pangilinan J."/>
            <person name="Lipzen A."/>
            <person name="Riley R."/>
            <person name="Grigoriev I.V."/>
            <person name="Spatafora J.W."/>
            <person name="Choi I.-G."/>
        </authorList>
    </citation>
    <scope>NUCLEOTIDE SEQUENCE [LARGE SCALE GENOMIC DNA]</scope>
    <source>
        <strain evidence="1 2">KUC8140</strain>
    </source>
</reference>